<evidence type="ECO:0000259" key="2">
    <source>
        <dbReference type="PROSITE" id="PS51352"/>
    </source>
</evidence>
<gene>
    <name evidence="3" type="ORF">B1B_13059</name>
</gene>
<name>T0ZLS5_9ZZZZ</name>
<comment type="caution">
    <text evidence="3">The sequence shown here is derived from an EMBL/GenBank/DDBJ whole genome shotgun (WGS) entry which is preliminary data.</text>
</comment>
<dbReference type="InterPro" id="IPR000866">
    <property type="entry name" value="AhpC/TSA"/>
</dbReference>
<feature type="domain" description="Thioredoxin" evidence="2">
    <location>
        <begin position="94"/>
        <end position="251"/>
    </location>
</feature>
<dbReference type="InterPro" id="IPR036249">
    <property type="entry name" value="Thioredoxin-like_sf"/>
</dbReference>
<dbReference type="EMBL" id="AUZY01008588">
    <property type="protein sequence ID" value="EQD45432.1"/>
    <property type="molecule type" value="Genomic_DNA"/>
</dbReference>
<feature type="transmembrane region" description="Helical" evidence="1">
    <location>
        <begin position="64"/>
        <end position="82"/>
    </location>
</feature>
<reference evidence="3" key="1">
    <citation type="submission" date="2013-08" db="EMBL/GenBank/DDBJ databases">
        <authorList>
            <person name="Mendez C."/>
            <person name="Richter M."/>
            <person name="Ferrer M."/>
            <person name="Sanchez J."/>
        </authorList>
    </citation>
    <scope>NUCLEOTIDE SEQUENCE</scope>
</reference>
<reference evidence="3" key="2">
    <citation type="journal article" date="2014" name="ISME J.">
        <title>Microbial stratification in low pH oxic and suboxic macroscopic growths along an acid mine drainage.</title>
        <authorList>
            <person name="Mendez-Garcia C."/>
            <person name="Mesa V."/>
            <person name="Sprenger R.R."/>
            <person name="Richter M."/>
            <person name="Diez M.S."/>
            <person name="Solano J."/>
            <person name="Bargiela R."/>
            <person name="Golyshina O.V."/>
            <person name="Manteca A."/>
            <person name="Ramos J.L."/>
            <person name="Gallego J.R."/>
            <person name="Llorente I."/>
            <person name="Martins Dos Santos V.A."/>
            <person name="Jensen O.N."/>
            <person name="Pelaez A.I."/>
            <person name="Sanchez J."/>
            <person name="Ferrer M."/>
        </authorList>
    </citation>
    <scope>NUCLEOTIDE SEQUENCE</scope>
</reference>
<protein>
    <submittedName>
        <fullName evidence="3">Peroxiredoxin</fullName>
    </submittedName>
</protein>
<dbReference type="PROSITE" id="PS51352">
    <property type="entry name" value="THIOREDOXIN_2"/>
    <property type="match status" value="1"/>
</dbReference>
<keyword evidence="1" id="KW-0472">Membrane</keyword>
<accession>T0ZLS5</accession>
<keyword evidence="1" id="KW-1133">Transmembrane helix</keyword>
<dbReference type="SUPFAM" id="SSF52833">
    <property type="entry name" value="Thioredoxin-like"/>
    <property type="match status" value="1"/>
</dbReference>
<dbReference type="InterPro" id="IPR013766">
    <property type="entry name" value="Thioredoxin_domain"/>
</dbReference>
<evidence type="ECO:0000256" key="1">
    <source>
        <dbReference type="SAM" id="Phobius"/>
    </source>
</evidence>
<proteinExistence type="predicted"/>
<dbReference type="Pfam" id="PF00578">
    <property type="entry name" value="AhpC-TSA"/>
    <property type="match status" value="1"/>
</dbReference>
<dbReference type="CDD" id="cd02971">
    <property type="entry name" value="PRX_family"/>
    <property type="match status" value="1"/>
</dbReference>
<keyword evidence="1" id="KW-0812">Transmembrane</keyword>
<evidence type="ECO:0000313" key="3">
    <source>
        <dbReference type="EMBL" id="EQD45432.1"/>
    </source>
</evidence>
<dbReference type="GO" id="GO:0016209">
    <property type="term" value="F:antioxidant activity"/>
    <property type="evidence" value="ECO:0007669"/>
    <property type="project" value="InterPro"/>
</dbReference>
<sequence>MPGGRTWDKVARDRKVGFHAPGGADPAGALRALYYRRHAKMDREAKQLPSADERRHRAPGSRQMIVLVTILVAFALVAVYVVQYGPNLGAKPSGWVGRDAPDFSLAIANGGGTFTLSAERGQHNVLLFFNEGLGCSPCLQQMVSLDGDAGSFQQFHVVIVQITGDSLSDMSTWSQQSGVSHTIVLADPTLAVCNAYDTTGAAVSMMPGAAPGHTFLLVNETGTVVWRADFGPTDMSVPDSQILQAVQNALSG</sequence>
<organism evidence="3">
    <name type="scientific">mine drainage metagenome</name>
    <dbReference type="NCBI Taxonomy" id="410659"/>
    <lineage>
        <taxon>unclassified sequences</taxon>
        <taxon>metagenomes</taxon>
        <taxon>ecological metagenomes</taxon>
    </lineage>
</organism>
<dbReference type="GO" id="GO:0016491">
    <property type="term" value="F:oxidoreductase activity"/>
    <property type="evidence" value="ECO:0007669"/>
    <property type="project" value="InterPro"/>
</dbReference>
<dbReference type="AlphaFoldDB" id="T0ZLS5"/>
<dbReference type="Gene3D" id="3.40.30.10">
    <property type="entry name" value="Glutaredoxin"/>
    <property type="match status" value="1"/>
</dbReference>